<gene>
    <name evidence="2" type="ORF">ISU07_08270</name>
</gene>
<evidence type="ECO:0000313" key="2">
    <source>
        <dbReference type="EMBL" id="MBF4763121.1"/>
    </source>
</evidence>
<keyword evidence="3" id="KW-1185">Reference proteome</keyword>
<evidence type="ECO:0000313" key="3">
    <source>
        <dbReference type="Proteomes" id="UP000640489"/>
    </source>
</evidence>
<keyword evidence="1" id="KW-0472">Membrane</keyword>
<evidence type="ECO:0000256" key="1">
    <source>
        <dbReference type="SAM" id="Phobius"/>
    </source>
</evidence>
<dbReference type="RefSeq" id="WP_194706300.1">
    <property type="nucleotide sequence ID" value="NZ_JADKPN010000003.1"/>
</dbReference>
<organism evidence="2 3">
    <name type="scientific">Nocardioides islandensis</name>
    <dbReference type="NCBI Taxonomy" id="433663"/>
    <lineage>
        <taxon>Bacteria</taxon>
        <taxon>Bacillati</taxon>
        <taxon>Actinomycetota</taxon>
        <taxon>Actinomycetes</taxon>
        <taxon>Propionibacteriales</taxon>
        <taxon>Nocardioidaceae</taxon>
        <taxon>Nocardioides</taxon>
    </lineage>
</organism>
<accession>A0A930YCF6</accession>
<reference evidence="2" key="1">
    <citation type="submission" date="2020-11" db="EMBL/GenBank/DDBJ databases">
        <title>Nocardioides sp. nov., isolated from Soil of Cynanchum wilfordii Hemsley rhizosphere.</title>
        <authorList>
            <person name="Lee J.-S."/>
            <person name="Suh M.K."/>
            <person name="Kim J.-S."/>
        </authorList>
    </citation>
    <scope>NUCLEOTIDE SEQUENCE</scope>
    <source>
        <strain evidence="2">KCTC 19275</strain>
    </source>
</reference>
<evidence type="ECO:0008006" key="4">
    <source>
        <dbReference type="Google" id="ProtNLM"/>
    </source>
</evidence>
<feature type="transmembrane region" description="Helical" evidence="1">
    <location>
        <begin position="150"/>
        <end position="172"/>
    </location>
</feature>
<feature type="transmembrane region" description="Helical" evidence="1">
    <location>
        <begin position="21"/>
        <end position="41"/>
    </location>
</feature>
<feature type="transmembrane region" description="Helical" evidence="1">
    <location>
        <begin position="68"/>
        <end position="91"/>
    </location>
</feature>
<name>A0A930YCF6_9ACTN</name>
<keyword evidence="1" id="KW-0812">Transmembrane</keyword>
<proteinExistence type="predicted"/>
<sequence>MTIISSLATTPTSYDPTRTRVRVVAGALVVAATTTAVLLITTPWGDRYDSSADDVLSYDKLAAVRDGAWAGMLADGLAFAVVGITLGMITCHLAPGRGRVPALLGAVLTTLGGICFAMGGFAFATLTWFASGIAEDDGRALVDYANDNPLHLLGATMAGFLLFTVGGLVLASALYRARAVPAVGISAYVLLVLAQFTPLSGRAIDCVQIAMMALFVALAVSVLRRTVA</sequence>
<dbReference type="Proteomes" id="UP000640489">
    <property type="component" value="Unassembled WGS sequence"/>
</dbReference>
<protein>
    <recommendedName>
        <fullName evidence="4">DUF4386 family protein</fullName>
    </recommendedName>
</protein>
<dbReference type="EMBL" id="JADKPN010000003">
    <property type="protein sequence ID" value="MBF4763121.1"/>
    <property type="molecule type" value="Genomic_DNA"/>
</dbReference>
<keyword evidence="1" id="KW-1133">Transmembrane helix</keyword>
<feature type="transmembrane region" description="Helical" evidence="1">
    <location>
        <begin position="179"/>
        <end position="196"/>
    </location>
</feature>
<feature type="transmembrane region" description="Helical" evidence="1">
    <location>
        <begin position="103"/>
        <end position="130"/>
    </location>
</feature>
<feature type="transmembrane region" description="Helical" evidence="1">
    <location>
        <begin position="202"/>
        <end position="223"/>
    </location>
</feature>
<dbReference type="AlphaFoldDB" id="A0A930YCF6"/>
<comment type="caution">
    <text evidence="2">The sequence shown here is derived from an EMBL/GenBank/DDBJ whole genome shotgun (WGS) entry which is preliminary data.</text>
</comment>